<keyword evidence="3" id="KW-1185">Reference proteome</keyword>
<sequence length="93" mass="10680">MFAYLWSKTIATKFSSSFRVNSIYQPIKPACIVYVSRSFIFLFLKYLGLTLVFDISLDIVWGYSPSLQIYGKAYAKLNISVLLTYPYLTLTPV</sequence>
<dbReference type="AlphaFoldDB" id="A0A0B0NNG1"/>
<evidence type="ECO:0000313" key="3">
    <source>
        <dbReference type="Proteomes" id="UP000032142"/>
    </source>
</evidence>
<dbReference type="EMBL" id="KN405396">
    <property type="protein sequence ID" value="KHG16108.1"/>
    <property type="molecule type" value="Genomic_DNA"/>
</dbReference>
<reference evidence="3" key="1">
    <citation type="submission" date="2014-09" db="EMBL/GenBank/DDBJ databases">
        <authorList>
            <person name="Mudge J."/>
            <person name="Ramaraj T."/>
            <person name="Lindquist I.E."/>
            <person name="Bharti A.K."/>
            <person name="Sundararajan A."/>
            <person name="Cameron C.T."/>
            <person name="Woodward J.E."/>
            <person name="May G.D."/>
            <person name="Brubaker C."/>
            <person name="Broadhvest J."/>
            <person name="Wilkins T.A."/>
        </authorList>
    </citation>
    <scope>NUCLEOTIDE SEQUENCE</scope>
    <source>
        <strain evidence="3">cv. AKA8401</strain>
    </source>
</reference>
<proteinExistence type="predicted"/>
<keyword evidence="1" id="KW-0812">Transmembrane</keyword>
<feature type="transmembrane region" description="Helical" evidence="1">
    <location>
        <begin position="39"/>
        <end position="61"/>
    </location>
</feature>
<evidence type="ECO:0000313" key="2">
    <source>
        <dbReference type="EMBL" id="KHG16108.1"/>
    </source>
</evidence>
<protein>
    <submittedName>
        <fullName evidence="2">Uncharacterized protein</fullName>
    </submittedName>
</protein>
<dbReference type="Proteomes" id="UP000032142">
    <property type="component" value="Unassembled WGS sequence"/>
</dbReference>
<evidence type="ECO:0000256" key="1">
    <source>
        <dbReference type="SAM" id="Phobius"/>
    </source>
</evidence>
<keyword evidence="1" id="KW-0472">Membrane</keyword>
<name>A0A0B0NNG1_GOSAR</name>
<organism evidence="2 3">
    <name type="scientific">Gossypium arboreum</name>
    <name type="common">Tree cotton</name>
    <name type="synonym">Gossypium nanking</name>
    <dbReference type="NCBI Taxonomy" id="29729"/>
    <lineage>
        <taxon>Eukaryota</taxon>
        <taxon>Viridiplantae</taxon>
        <taxon>Streptophyta</taxon>
        <taxon>Embryophyta</taxon>
        <taxon>Tracheophyta</taxon>
        <taxon>Spermatophyta</taxon>
        <taxon>Magnoliopsida</taxon>
        <taxon>eudicotyledons</taxon>
        <taxon>Gunneridae</taxon>
        <taxon>Pentapetalae</taxon>
        <taxon>rosids</taxon>
        <taxon>malvids</taxon>
        <taxon>Malvales</taxon>
        <taxon>Malvaceae</taxon>
        <taxon>Malvoideae</taxon>
        <taxon>Gossypium</taxon>
    </lineage>
</organism>
<keyword evidence="1" id="KW-1133">Transmembrane helix</keyword>
<accession>A0A0B0NNG1</accession>
<gene>
    <name evidence="2" type="ORF">F383_22148</name>
</gene>